<reference evidence="2" key="1">
    <citation type="submission" date="2017-02" db="UniProtKB">
        <authorList>
            <consortium name="WormBaseParasite"/>
        </authorList>
    </citation>
    <scope>IDENTIFICATION</scope>
</reference>
<proteinExistence type="predicted"/>
<keyword evidence="1" id="KW-1185">Reference proteome</keyword>
<evidence type="ECO:0000313" key="2">
    <source>
        <dbReference type="WBParaSite" id="PTRK_0000552100.1"/>
    </source>
</evidence>
<name>A0A0N4ZD75_PARTI</name>
<evidence type="ECO:0000313" key="1">
    <source>
        <dbReference type="Proteomes" id="UP000038045"/>
    </source>
</evidence>
<accession>A0A0N4ZD75</accession>
<protein>
    <submittedName>
        <fullName evidence="2">CSN8_PSD8_EIF3K domain-containing protein</fullName>
    </submittedName>
</protein>
<dbReference type="WBParaSite" id="PTRK_0000552100.1">
    <property type="protein sequence ID" value="PTRK_0000552100.1"/>
    <property type="gene ID" value="PTRK_0000552100"/>
</dbReference>
<dbReference type="AlphaFoldDB" id="A0A0N4ZD75"/>
<dbReference type="Proteomes" id="UP000038045">
    <property type="component" value="Unplaced"/>
</dbReference>
<organism evidence="1 2">
    <name type="scientific">Parastrongyloides trichosuri</name>
    <name type="common">Possum-specific nematode worm</name>
    <dbReference type="NCBI Taxonomy" id="131310"/>
    <lineage>
        <taxon>Eukaryota</taxon>
        <taxon>Metazoa</taxon>
        <taxon>Ecdysozoa</taxon>
        <taxon>Nematoda</taxon>
        <taxon>Chromadorea</taxon>
        <taxon>Rhabditida</taxon>
        <taxon>Tylenchina</taxon>
        <taxon>Panagrolaimomorpha</taxon>
        <taxon>Strongyloidoidea</taxon>
        <taxon>Strongyloididae</taxon>
        <taxon>Parastrongyloides</taxon>
    </lineage>
</organism>
<sequence length="251" mass="28872">MGYVGLKLIQQAINISKIPMYQEQNFTHCLLHDKTAESLHKVLEFRESSHLEDIKIEQLLPDADTKLSLSYILYVKMISTDFFYEYSLVQNKYLSFLYALLEKTTEGEIKDISDLTNHVVYKNLGSTVHKQMKDWANTIYKEKRNINSNFSCKSAFSNSNLALVQKEQRPLEKKILPVAPTVRVASDANYAPSLQQVMIHNDESDPQISMVNKKMTPDSGVLIINEDEFTKLLDMDDKYKKLILNALKPSQ</sequence>